<evidence type="ECO:0000256" key="2">
    <source>
        <dbReference type="ARBA" id="ARBA00022692"/>
    </source>
</evidence>
<feature type="region of interest" description="Disordered" evidence="5">
    <location>
        <begin position="562"/>
        <end position="584"/>
    </location>
</feature>
<organism evidence="8 9">
    <name type="scientific">Pseudocercospora fuligena</name>
    <dbReference type="NCBI Taxonomy" id="685502"/>
    <lineage>
        <taxon>Eukaryota</taxon>
        <taxon>Fungi</taxon>
        <taxon>Dikarya</taxon>
        <taxon>Ascomycota</taxon>
        <taxon>Pezizomycotina</taxon>
        <taxon>Dothideomycetes</taxon>
        <taxon>Dothideomycetidae</taxon>
        <taxon>Mycosphaerellales</taxon>
        <taxon>Mycosphaerellaceae</taxon>
        <taxon>Pseudocercospora</taxon>
    </lineage>
</organism>
<accession>A0A8H6VTB2</accession>
<dbReference type="PROSITE" id="PS50850">
    <property type="entry name" value="MFS"/>
    <property type="match status" value="1"/>
</dbReference>
<dbReference type="CDD" id="cd17502">
    <property type="entry name" value="MFS_Azr1_MDR_like"/>
    <property type="match status" value="1"/>
</dbReference>
<feature type="transmembrane region" description="Helical" evidence="6">
    <location>
        <begin position="63"/>
        <end position="88"/>
    </location>
</feature>
<feature type="region of interest" description="Disordered" evidence="5">
    <location>
        <begin position="28"/>
        <end position="54"/>
    </location>
</feature>
<evidence type="ECO:0000256" key="6">
    <source>
        <dbReference type="SAM" id="Phobius"/>
    </source>
</evidence>
<dbReference type="GO" id="GO:0022857">
    <property type="term" value="F:transmembrane transporter activity"/>
    <property type="evidence" value="ECO:0007669"/>
    <property type="project" value="InterPro"/>
</dbReference>
<feature type="domain" description="Major facilitator superfamily (MFS) profile" evidence="7">
    <location>
        <begin position="66"/>
        <end position="560"/>
    </location>
</feature>
<feature type="transmembrane region" description="Helical" evidence="6">
    <location>
        <begin position="533"/>
        <end position="555"/>
    </location>
</feature>
<proteinExistence type="predicted"/>
<dbReference type="PRINTS" id="PR01036">
    <property type="entry name" value="TCRTETB"/>
</dbReference>
<keyword evidence="9" id="KW-1185">Reference proteome</keyword>
<comment type="caution">
    <text evidence="8">The sequence shown here is derived from an EMBL/GenBank/DDBJ whole genome shotgun (WGS) entry which is preliminary data.</text>
</comment>
<evidence type="ECO:0000256" key="3">
    <source>
        <dbReference type="ARBA" id="ARBA00022989"/>
    </source>
</evidence>
<keyword evidence="4 6" id="KW-0472">Membrane</keyword>
<dbReference type="PANTHER" id="PTHR23501:SF198">
    <property type="entry name" value="AZOLE RESISTANCE PROTEIN 1-RELATED"/>
    <property type="match status" value="1"/>
</dbReference>
<evidence type="ECO:0000313" key="8">
    <source>
        <dbReference type="EMBL" id="KAF7198020.1"/>
    </source>
</evidence>
<keyword evidence="3 6" id="KW-1133">Transmembrane helix</keyword>
<feature type="transmembrane region" description="Helical" evidence="6">
    <location>
        <begin position="399"/>
        <end position="417"/>
    </location>
</feature>
<dbReference type="SUPFAM" id="SSF103473">
    <property type="entry name" value="MFS general substrate transporter"/>
    <property type="match status" value="1"/>
</dbReference>
<dbReference type="OrthoDB" id="10021397at2759"/>
<name>A0A8H6VTB2_9PEZI</name>
<feature type="transmembrane region" description="Helical" evidence="6">
    <location>
        <begin position="332"/>
        <end position="353"/>
    </location>
</feature>
<dbReference type="InterPro" id="IPR011701">
    <property type="entry name" value="MFS"/>
</dbReference>
<feature type="transmembrane region" description="Helical" evidence="6">
    <location>
        <begin position="465"/>
        <end position="483"/>
    </location>
</feature>
<gene>
    <name evidence="8" type="ORF">HII31_00734</name>
</gene>
<dbReference type="GO" id="GO:0005886">
    <property type="term" value="C:plasma membrane"/>
    <property type="evidence" value="ECO:0007669"/>
    <property type="project" value="TreeGrafter"/>
</dbReference>
<dbReference type="Pfam" id="PF07690">
    <property type="entry name" value="MFS_1"/>
    <property type="match status" value="1"/>
</dbReference>
<protein>
    <submittedName>
        <fullName evidence="8">MFS-type efflux pump MFS1</fullName>
    </submittedName>
</protein>
<comment type="subcellular location">
    <subcellularLocation>
        <location evidence="1">Membrane</location>
        <topology evidence="1">Multi-pass membrane protein</topology>
    </subcellularLocation>
</comment>
<dbReference type="InterPro" id="IPR036259">
    <property type="entry name" value="MFS_trans_sf"/>
</dbReference>
<sequence length="584" mass="62275">MSTPSSSWSKTQQSSTTAFDSDIALQSVTKDSEKATETVTDTKPNRSSFEHDDEPQYPTGLRLVFIVVALFASMFLVAISQTVLAAAIPTITDVFDSYNDIGWYSTGEQLTAVSLQLPFGRAYSLLNNKWTYVASMVIFMVGSAICGAAPSSIPLIFGRTIQGVGCAGVFGGTFILIARFTPLRKRALFAGLVGAAYAVASVLGPIIGGVFTTNASWRWCFYFNLPIGAVAILVVILCLPSSLARTSDEFKSLNWWQTILRFDPFGTSLLLSSLVCLMLALQRGGADYAWSDGRVIAVLVVFGLTIVPWLVLQRFQGDDATIPFSILRQRTVWSSSLYLLFVSASFGVLIFFVPVWFQSISGDSAEASGLKQLALCISTAVSSIVAGGIVVAIGYYNPFVILGPFFMVAGAALLLKIDSGTGLSMLIGAQILCGIGMGIGSEQCNVAVQTVLPEHKVAKGTSFSLFVRLLGVALSAPTAQSALQSALVQKLGKSVADSVYGSGGATDIRSNLEVLFADDTPALEKAVDGVNYAITRTFMVSMILAAISIPFALMVEWKSVKKEKRTTEDKKEKGGALNSSSEGE</sequence>
<feature type="transmembrane region" description="Helical" evidence="6">
    <location>
        <begin position="293"/>
        <end position="312"/>
    </location>
</feature>
<feature type="transmembrane region" description="Helical" evidence="6">
    <location>
        <begin position="373"/>
        <end position="393"/>
    </location>
</feature>
<evidence type="ECO:0000313" key="9">
    <source>
        <dbReference type="Proteomes" id="UP000660729"/>
    </source>
</evidence>
<dbReference type="Gene3D" id="1.20.1250.20">
    <property type="entry name" value="MFS general substrate transporter like domains"/>
    <property type="match status" value="1"/>
</dbReference>
<feature type="compositionally biased region" description="Basic and acidic residues" evidence="5">
    <location>
        <begin position="565"/>
        <end position="574"/>
    </location>
</feature>
<evidence type="ECO:0000256" key="4">
    <source>
        <dbReference type="ARBA" id="ARBA00023136"/>
    </source>
</evidence>
<evidence type="ECO:0000259" key="7">
    <source>
        <dbReference type="PROSITE" id="PS50850"/>
    </source>
</evidence>
<keyword evidence="2 6" id="KW-0812">Transmembrane</keyword>
<dbReference type="EMBL" id="JABCIY010000004">
    <property type="protein sequence ID" value="KAF7198020.1"/>
    <property type="molecule type" value="Genomic_DNA"/>
</dbReference>
<dbReference type="Proteomes" id="UP000660729">
    <property type="component" value="Unassembled WGS sequence"/>
</dbReference>
<dbReference type="PANTHER" id="PTHR23501">
    <property type="entry name" value="MAJOR FACILITATOR SUPERFAMILY"/>
    <property type="match status" value="1"/>
</dbReference>
<feature type="transmembrane region" description="Helical" evidence="6">
    <location>
        <begin position="161"/>
        <end position="181"/>
    </location>
</feature>
<feature type="transmembrane region" description="Helical" evidence="6">
    <location>
        <begin position="130"/>
        <end position="149"/>
    </location>
</feature>
<feature type="transmembrane region" description="Helical" evidence="6">
    <location>
        <begin position="187"/>
        <end position="211"/>
    </location>
</feature>
<evidence type="ECO:0000256" key="5">
    <source>
        <dbReference type="SAM" id="MobiDB-lite"/>
    </source>
</evidence>
<reference evidence="8" key="1">
    <citation type="submission" date="2020-04" db="EMBL/GenBank/DDBJ databases">
        <title>Draft genome resource of the tomato pathogen Pseudocercospora fuligena.</title>
        <authorList>
            <person name="Zaccaron A."/>
        </authorList>
    </citation>
    <scope>NUCLEOTIDE SEQUENCE</scope>
    <source>
        <strain evidence="8">PF001</strain>
    </source>
</reference>
<dbReference type="AlphaFoldDB" id="A0A8H6VTB2"/>
<dbReference type="InterPro" id="IPR020846">
    <property type="entry name" value="MFS_dom"/>
</dbReference>
<evidence type="ECO:0000256" key="1">
    <source>
        <dbReference type="ARBA" id="ARBA00004141"/>
    </source>
</evidence>
<feature type="compositionally biased region" description="Polar residues" evidence="5">
    <location>
        <begin position="37"/>
        <end position="47"/>
    </location>
</feature>
<feature type="transmembrane region" description="Helical" evidence="6">
    <location>
        <begin position="223"/>
        <end position="244"/>
    </location>
</feature>
<dbReference type="Gene3D" id="1.20.1720.10">
    <property type="entry name" value="Multidrug resistance protein D"/>
    <property type="match status" value="1"/>
</dbReference>
<feature type="transmembrane region" description="Helical" evidence="6">
    <location>
        <begin position="264"/>
        <end position="281"/>
    </location>
</feature>